<evidence type="ECO:0000313" key="2">
    <source>
        <dbReference type="EMBL" id="PHP68943.1"/>
    </source>
</evidence>
<dbReference type="InterPro" id="IPR017438">
    <property type="entry name" value="ATP-NAD_kinase_N"/>
</dbReference>
<reference evidence="2 3" key="1">
    <citation type="submission" date="2017-10" db="EMBL/GenBank/DDBJ databases">
        <title>Sedimentibacterium mangrovi gen. nov., sp. nov., a novel member of family Phyllobacteriacea isolated from mangrove sediment.</title>
        <authorList>
            <person name="Liao H."/>
            <person name="Tian Y."/>
        </authorList>
    </citation>
    <scope>NUCLEOTIDE SEQUENCE [LARGE SCALE GENOMIC DNA]</scope>
    <source>
        <strain evidence="2 3">X9-2-2</strain>
    </source>
</reference>
<dbReference type="SUPFAM" id="SSF111331">
    <property type="entry name" value="NAD kinase/diacylglycerol kinase-like"/>
    <property type="match status" value="1"/>
</dbReference>
<gene>
    <name evidence="2" type="ORF">CSC94_02860</name>
</gene>
<dbReference type="EMBL" id="PDVP01000001">
    <property type="protein sequence ID" value="PHP68943.1"/>
    <property type="molecule type" value="Genomic_DNA"/>
</dbReference>
<dbReference type="Gene3D" id="2.60.200.40">
    <property type="match status" value="1"/>
</dbReference>
<evidence type="ECO:0000259" key="1">
    <source>
        <dbReference type="PROSITE" id="PS50146"/>
    </source>
</evidence>
<dbReference type="GO" id="GO:0008929">
    <property type="term" value="F:methylglyoxal synthase activity"/>
    <property type="evidence" value="ECO:0007669"/>
    <property type="project" value="InterPro"/>
</dbReference>
<dbReference type="GO" id="GO:0005829">
    <property type="term" value="C:cytosol"/>
    <property type="evidence" value="ECO:0007669"/>
    <property type="project" value="TreeGrafter"/>
</dbReference>
<dbReference type="InterPro" id="IPR004363">
    <property type="entry name" value="Methylgl_synth"/>
</dbReference>
<dbReference type="Proteomes" id="UP000221168">
    <property type="component" value="Unassembled WGS sequence"/>
</dbReference>
<dbReference type="GO" id="GO:0016301">
    <property type="term" value="F:kinase activity"/>
    <property type="evidence" value="ECO:0007669"/>
    <property type="project" value="UniProtKB-KW"/>
</dbReference>
<dbReference type="RefSeq" id="WP_099303506.1">
    <property type="nucleotide sequence ID" value="NZ_PDVP01000001.1"/>
</dbReference>
<dbReference type="OrthoDB" id="9815110at2"/>
<dbReference type="AlphaFoldDB" id="A0A2G1QTU1"/>
<evidence type="ECO:0000313" key="3">
    <source>
        <dbReference type="Proteomes" id="UP000221168"/>
    </source>
</evidence>
<dbReference type="InterPro" id="IPR001206">
    <property type="entry name" value="Diacylglycerol_kinase_cat_dom"/>
</dbReference>
<comment type="caution">
    <text evidence="2">The sequence shown here is derived from an EMBL/GenBank/DDBJ whole genome shotgun (WGS) entry which is preliminary data.</text>
</comment>
<accession>A0A2G1QTU1</accession>
<dbReference type="PANTHER" id="PTHR30492">
    <property type="entry name" value="METHYLGLYOXAL SYNTHASE"/>
    <property type="match status" value="1"/>
</dbReference>
<protein>
    <submittedName>
        <fullName evidence="2">Diacylglycerol kinase</fullName>
    </submittedName>
</protein>
<name>A0A2G1QTU1_9HYPH</name>
<keyword evidence="2" id="KW-0418">Kinase</keyword>
<keyword evidence="2" id="KW-0808">Transferase</keyword>
<feature type="domain" description="DAGKc" evidence="1">
    <location>
        <begin position="1"/>
        <end position="131"/>
    </location>
</feature>
<dbReference type="Pfam" id="PF00781">
    <property type="entry name" value="DAGK_cat"/>
    <property type="match status" value="1"/>
</dbReference>
<keyword evidence="3" id="KW-1185">Reference proteome</keyword>
<sequence>MRIAAVLNREGGTLRTTDVERLCADLGEAFAGAGRHLQCCVTDGAGLLETLDEQTGRDDIDCIVAGGGDGTVSAAAAACWRSGKTLAILPCGTMNFFARTLGVPLDLAEAVPALAGANEALADIATANGRPFIHQFSVGMQPRMVIEREQQDYNSRLGKILASARAALSPLMRPPSFPAVVTADGAASKTHLSLLAISTNPHGEGHLPYPDTFDAGRLGLYRAPPLRPRAALQLAADLTLGNWSANGDFEAASADRVVVEFPRRKKGAKAVVDGELVDLEPEVDVRLQRQALRVLSLAEPVQAPSSAGVKAGAAAG</sequence>
<dbReference type="PANTHER" id="PTHR30492:SF0">
    <property type="entry name" value="METHYLGLYOXAL SYNTHASE"/>
    <property type="match status" value="1"/>
</dbReference>
<dbReference type="InterPro" id="IPR016064">
    <property type="entry name" value="NAD/diacylglycerol_kinase_sf"/>
</dbReference>
<dbReference type="Gene3D" id="3.40.50.10330">
    <property type="entry name" value="Probable inorganic polyphosphate/atp-NAD kinase, domain 1"/>
    <property type="match status" value="1"/>
</dbReference>
<proteinExistence type="predicted"/>
<dbReference type="GO" id="GO:0019242">
    <property type="term" value="P:methylglyoxal biosynthetic process"/>
    <property type="evidence" value="ECO:0007669"/>
    <property type="project" value="InterPro"/>
</dbReference>
<dbReference type="SMART" id="SM00046">
    <property type="entry name" value="DAGKc"/>
    <property type="match status" value="1"/>
</dbReference>
<dbReference type="PROSITE" id="PS50146">
    <property type="entry name" value="DAGK"/>
    <property type="match status" value="1"/>
</dbReference>
<organism evidence="2 3">
    <name type="scientific">Zhengella mangrovi</name>
    <dbReference type="NCBI Taxonomy" id="1982044"/>
    <lineage>
        <taxon>Bacteria</taxon>
        <taxon>Pseudomonadati</taxon>
        <taxon>Pseudomonadota</taxon>
        <taxon>Alphaproteobacteria</taxon>
        <taxon>Hyphomicrobiales</taxon>
        <taxon>Notoacmeibacteraceae</taxon>
        <taxon>Zhengella</taxon>
    </lineage>
</organism>